<feature type="domain" description="Beta-ketoacyl synthase-like N-terminal" evidence="1">
    <location>
        <begin position="25"/>
        <end position="239"/>
    </location>
</feature>
<dbReference type="RefSeq" id="WP_064041423.1">
    <property type="nucleotide sequence ID" value="NZ_LUUJ01000097.1"/>
</dbReference>
<comment type="caution">
    <text evidence="2">The sequence shown here is derived from an EMBL/GenBank/DDBJ whole genome shotgun (WGS) entry which is preliminary data.</text>
</comment>
<dbReference type="AlphaFoldDB" id="A0A177N7W9"/>
<evidence type="ECO:0000313" key="3">
    <source>
        <dbReference type="Proteomes" id="UP000077857"/>
    </source>
</evidence>
<sequence>MAHPFILRRWSAWAPGLLDQADWRSPAAGRPPLENQAPPALQYTPKPLQRRLSPLARAAFCVIERCLAPGEQLAAVFSSSHGEIGSCLDMLQDLQHGEELSPTAFSLSVHNAIAGLYSIAYANQLEINCLAPAAAGLGPGFIEALGLLYSGHDEVLLVFYDAVLPDFFPTPGYASSLAYPCAAALRLALDGPGLALAFAPADSTRQDGEQPLQLPAFIEFLAGDRSHLDLGNGGRGWQWRKL</sequence>
<name>A0A177N7W9_9GAMM</name>
<reference evidence="2 3" key="1">
    <citation type="submission" date="2016-03" db="EMBL/GenBank/DDBJ databases">
        <authorList>
            <person name="Ploux O."/>
        </authorList>
    </citation>
    <scope>NUCLEOTIDE SEQUENCE [LARGE SCALE GENOMIC DNA]</scope>
    <source>
        <strain evidence="2 3">R-45378</strain>
    </source>
</reference>
<protein>
    <recommendedName>
        <fullName evidence="1">Beta-ketoacyl synthase-like N-terminal domain-containing protein</fullName>
    </recommendedName>
</protein>
<dbReference type="Proteomes" id="UP000077857">
    <property type="component" value="Unassembled WGS sequence"/>
</dbReference>
<evidence type="ECO:0000259" key="1">
    <source>
        <dbReference type="Pfam" id="PF13723"/>
    </source>
</evidence>
<evidence type="ECO:0000313" key="2">
    <source>
        <dbReference type="EMBL" id="OAI13593.1"/>
    </source>
</evidence>
<dbReference type="EMBL" id="LUUJ01000097">
    <property type="protein sequence ID" value="OAI13593.1"/>
    <property type="molecule type" value="Genomic_DNA"/>
</dbReference>
<proteinExistence type="predicted"/>
<accession>A0A177N7W9</accession>
<organism evidence="2 3">
    <name type="scientific">Methylomonas koyamae</name>
    <dbReference type="NCBI Taxonomy" id="702114"/>
    <lineage>
        <taxon>Bacteria</taxon>
        <taxon>Pseudomonadati</taxon>
        <taxon>Pseudomonadota</taxon>
        <taxon>Gammaproteobacteria</taxon>
        <taxon>Methylococcales</taxon>
        <taxon>Methylococcaceae</taxon>
        <taxon>Methylomonas</taxon>
    </lineage>
</organism>
<dbReference type="InterPro" id="IPR014030">
    <property type="entry name" value="Ketoacyl_synth_N"/>
</dbReference>
<dbReference type="OrthoDB" id="9798676at2"/>
<dbReference type="Pfam" id="PF13723">
    <property type="entry name" value="Ketoacyl-synt_2"/>
    <property type="match status" value="1"/>
</dbReference>
<gene>
    <name evidence="2" type="ORF">A1507_01400</name>
</gene>